<accession>A0A6S7CKS7</accession>
<dbReference type="RefSeq" id="WP_175105815.1">
    <property type="nucleotide sequence ID" value="NZ_CADIKM010000015.1"/>
</dbReference>
<dbReference type="SUPFAM" id="SSF53850">
    <property type="entry name" value="Periplasmic binding protein-like II"/>
    <property type="match status" value="1"/>
</dbReference>
<sequence length="303" mass="33699">MISATALRYFAEVTRCGSYRAAAEKLCIAPSAISRHVLLLEQEIGAPLLERGRGRSALRLTAAGEILMQYTITVDSEMERVRSDIEALKGERKGHLRLGVPESFARDFIPEFLARFNQRFPGITYYVEVAGSTRLVEMVGNGELDLSLTFNPPAASDVRHLYTREVPTCALVHIDHPLAERKSLRVSDLAEYGIAMPEGAISAKRLYEDMFAKARIRPRKVLSSNSYELLRSVSKAGMSIAIVCEHPALGGQRGGFHRQIPIVDRNVTHETFTVCVREGRSLPIIGLTFIDHLLKEFEAMESA</sequence>
<dbReference type="PANTHER" id="PTHR30419:SF8">
    <property type="entry name" value="NITROGEN ASSIMILATION TRANSCRIPTIONAL ACTIVATOR-RELATED"/>
    <property type="match status" value="1"/>
</dbReference>
<feature type="domain" description="HTH lysR-type" evidence="5">
    <location>
        <begin position="2"/>
        <end position="61"/>
    </location>
</feature>
<dbReference type="Pfam" id="PF00126">
    <property type="entry name" value="HTH_1"/>
    <property type="match status" value="1"/>
</dbReference>
<dbReference type="Gene3D" id="3.40.190.290">
    <property type="match status" value="1"/>
</dbReference>
<dbReference type="Proteomes" id="UP000494115">
    <property type="component" value="Unassembled WGS sequence"/>
</dbReference>
<protein>
    <submittedName>
        <fullName evidence="6">HTH-type transcriptional activator CmpR</fullName>
    </submittedName>
</protein>
<keyword evidence="7" id="KW-1185">Reference proteome</keyword>
<dbReference type="InterPro" id="IPR036390">
    <property type="entry name" value="WH_DNA-bd_sf"/>
</dbReference>
<keyword evidence="3" id="KW-0238">DNA-binding</keyword>
<name>A0A6S7CKS7_9BURK</name>
<dbReference type="EMBL" id="CADIKM010000015">
    <property type="protein sequence ID" value="CAB3792196.1"/>
    <property type="molecule type" value="Genomic_DNA"/>
</dbReference>
<dbReference type="InterPro" id="IPR000847">
    <property type="entry name" value="LysR_HTH_N"/>
</dbReference>
<gene>
    <name evidence="6" type="primary">cmpR_3</name>
    <name evidence="6" type="ORF">LMG28138_03288</name>
</gene>
<evidence type="ECO:0000313" key="7">
    <source>
        <dbReference type="Proteomes" id="UP000494115"/>
    </source>
</evidence>
<dbReference type="GO" id="GO:0003677">
    <property type="term" value="F:DNA binding"/>
    <property type="evidence" value="ECO:0007669"/>
    <property type="project" value="UniProtKB-KW"/>
</dbReference>
<dbReference type="InterPro" id="IPR036388">
    <property type="entry name" value="WH-like_DNA-bd_sf"/>
</dbReference>
<comment type="similarity">
    <text evidence="1">Belongs to the LysR transcriptional regulatory family.</text>
</comment>
<dbReference type="InterPro" id="IPR005119">
    <property type="entry name" value="LysR_subst-bd"/>
</dbReference>
<evidence type="ECO:0000256" key="2">
    <source>
        <dbReference type="ARBA" id="ARBA00023015"/>
    </source>
</evidence>
<proteinExistence type="inferred from homology"/>
<evidence type="ECO:0000256" key="3">
    <source>
        <dbReference type="ARBA" id="ARBA00023125"/>
    </source>
</evidence>
<organism evidence="6 7">
    <name type="scientific">Pararobbsia alpina</name>
    <dbReference type="NCBI Taxonomy" id="621374"/>
    <lineage>
        <taxon>Bacteria</taxon>
        <taxon>Pseudomonadati</taxon>
        <taxon>Pseudomonadota</taxon>
        <taxon>Betaproteobacteria</taxon>
        <taxon>Burkholderiales</taxon>
        <taxon>Burkholderiaceae</taxon>
        <taxon>Pararobbsia</taxon>
    </lineage>
</organism>
<dbReference type="Pfam" id="PF03466">
    <property type="entry name" value="LysR_substrate"/>
    <property type="match status" value="1"/>
</dbReference>
<dbReference type="InterPro" id="IPR050950">
    <property type="entry name" value="HTH-type_LysR_regulators"/>
</dbReference>
<evidence type="ECO:0000259" key="5">
    <source>
        <dbReference type="PROSITE" id="PS50931"/>
    </source>
</evidence>
<keyword evidence="2" id="KW-0805">Transcription regulation</keyword>
<evidence type="ECO:0000313" key="6">
    <source>
        <dbReference type="EMBL" id="CAB3792196.1"/>
    </source>
</evidence>
<dbReference type="PANTHER" id="PTHR30419">
    <property type="entry name" value="HTH-TYPE TRANSCRIPTIONAL REGULATOR YBHD"/>
    <property type="match status" value="1"/>
</dbReference>
<dbReference type="GO" id="GO:0005829">
    <property type="term" value="C:cytosol"/>
    <property type="evidence" value="ECO:0007669"/>
    <property type="project" value="TreeGrafter"/>
</dbReference>
<evidence type="ECO:0000256" key="1">
    <source>
        <dbReference type="ARBA" id="ARBA00009437"/>
    </source>
</evidence>
<keyword evidence="4" id="KW-0804">Transcription</keyword>
<dbReference type="PROSITE" id="PS50931">
    <property type="entry name" value="HTH_LYSR"/>
    <property type="match status" value="1"/>
</dbReference>
<dbReference type="AlphaFoldDB" id="A0A6S7CKS7"/>
<dbReference type="GO" id="GO:0003700">
    <property type="term" value="F:DNA-binding transcription factor activity"/>
    <property type="evidence" value="ECO:0007669"/>
    <property type="project" value="InterPro"/>
</dbReference>
<evidence type="ECO:0000256" key="4">
    <source>
        <dbReference type="ARBA" id="ARBA00023163"/>
    </source>
</evidence>
<dbReference type="Gene3D" id="1.10.10.10">
    <property type="entry name" value="Winged helix-like DNA-binding domain superfamily/Winged helix DNA-binding domain"/>
    <property type="match status" value="1"/>
</dbReference>
<reference evidence="6 7" key="1">
    <citation type="submission" date="2020-04" db="EMBL/GenBank/DDBJ databases">
        <authorList>
            <person name="De Canck E."/>
        </authorList>
    </citation>
    <scope>NUCLEOTIDE SEQUENCE [LARGE SCALE GENOMIC DNA]</scope>
    <source>
        <strain evidence="6 7">LMG 28138</strain>
    </source>
</reference>
<dbReference type="SUPFAM" id="SSF46785">
    <property type="entry name" value="Winged helix' DNA-binding domain"/>
    <property type="match status" value="1"/>
</dbReference>